<dbReference type="InterPro" id="IPR036428">
    <property type="entry name" value="PCD_sf"/>
</dbReference>
<protein>
    <recommendedName>
        <fullName evidence="3">4a-hydroxytetrahydrobiopterin dehydratase</fullName>
        <ecNumber evidence="3">4.2.1.96</ecNumber>
    </recommendedName>
</protein>
<keyword evidence="4" id="KW-0456">Lyase</keyword>
<dbReference type="Pfam" id="PF01329">
    <property type="entry name" value="Pterin_4a"/>
    <property type="match status" value="1"/>
</dbReference>
<dbReference type="InterPro" id="IPR001533">
    <property type="entry name" value="Pterin_deHydtase"/>
</dbReference>
<dbReference type="Proteomes" id="UP000594263">
    <property type="component" value="Unplaced"/>
</dbReference>
<comment type="catalytic activity">
    <reaction evidence="1">
        <text>(4aS,6R)-4a-hydroxy-L-erythro-5,6,7,8-tetrahydrobiopterin = (6R)-L-erythro-6,7-dihydrobiopterin + H2O</text>
        <dbReference type="Rhea" id="RHEA:11920"/>
        <dbReference type="ChEBI" id="CHEBI:15377"/>
        <dbReference type="ChEBI" id="CHEBI:15642"/>
        <dbReference type="ChEBI" id="CHEBI:43120"/>
        <dbReference type="EC" id="4.2.1.96"/>
    </reaction>
</comment>
<dbReference type="EC" id="4.2.1.96" evidence="3"/>
<dbReference type="PANTHER" id="PTHR12599:SF8">
    <property type="entry name" value="PTERIN-4-ALPHA-CARBINOLAMINE DEHYDRATASE, CHLOROPLASTIC-RELATED"/>
    <property type="match status" value="1"/>
</dbReference>
<dbReference type="SUPFAM" id="SSF55248">
    <property type="entry name" value="PCD-like"/>
    <property type="match status" value="1"/>
</dbReference>
<name>A0A7N0ZZD1_KALFE</name>
<dbReference type="AlphaFoldDB" id="A0A7N0ZZD1"/>
<evidence type="ECO:0000313" key="5">
    <source>
        <dbReference type="EnsemblPlants" id="Kaladp0058s0485.1.v1.1"/>
    </source>
</evidence>
<comment type="similarity">
    <text evidence="2">Belongs to the pterin-4-alpha-carbinolamine dehydratase family.</text>
</comment>
<dbReference type="Gene3D" id="3.30.1360.20">
    <property type="entry name" value="Transcriptional coactivator/pterin dehydratase"/>
    <property type="match status" value="1"/>
</dbReference>
<evidence type="ECO:0000256" key="4">
    <source>
        <dbReference type="ARBA" id="ARBA00023239"/>
    </source>
</evidence>
<accession>A0A7N0ZZD1</accession>
<sequence length="212" mass="23547">MATLVPAAPAVKPHDRLLRPPSRRLFLIPSTSRTCSRRPFPRCRSMMGGARGDGDFGARDPFPAEIASNFGDKVLGNKDTEHKILIPNLAALSLAQQQISTTFTQPMPEDHAQQLLRKVIGWRLVNDGAGLKLQCLWKLKDYKSGVELINRIYNAVESTAHYPTLHLEQPNQVRAELWTASVGGLTMNDFIVASKIDGVKISDLLPRKRAWA</sequence>
<keyword evidence="6" id="KW-1185">Reference proteome</keyword>
<evidence type="ECO:0000256" key="1">
    <source>
        <dbReference type="ARBA" id="ARBA00001554"/>
    </source>
</evidence>
<dbReference type="PANTHER" id="PTHR12599">
    <property type="entry name" value="PTERIN-4-ALPHA-CARBINOLAMINE DEHYDRATASE"/>
    <property type="match status" value="1"/>
</dbReference>
<dbReference type="EnsemblPlants" id="Kaladp0058s0485.1.v1.1">
    <property type="protein sequence ID" value="Kaladp0058s0485.1.v1.1"/>
    <property type="gene ID" value="Kaladp0058s0485.v1.1"/>
</dbReference>
<proteinExistence type="inferred from homology"/>
<organism evidence="5 6">
    <name type="scientific">Kalanchoe fedtschenkoi</name>
    <name type="common">Lavender scallops</name>
    <name type="synonym">South American air plant</name>
    <dbReference type="NCBI Taxonomy" id="63787"/>
    <lineage>
        <taxon>Eukaryota</taxon>
        <taxon>Viridiplantae</taxon>
        <taxon>Streptophyta</taxon>
        <taxon>Embryophyta</taxon>
        <taxon>Tracheophyta</taxon>
        <taxon>Spermatophyta</taxon>
        <taxon>Magnoliopsida</taxon>
        <taxon>eudicotyledons</taxon>
        <taxon>Gunneridae</taxon>
        <taxon>Pentapetalae</taxon>
        <taxon>Saxifragales</taxon>
        <taxon>Crassulaceae</taxon>
        <taxon>Kalanchoe</taxon>
    </lineage>
</organism>
<dbReference type="Gramene" id="Kaladp0058s0485.1.v1.1">
    <property type="protein sequence ID" value="Kaladp0058s0485.1.v1.1"/>
    <property type="gene ID" value="Kaladp0058s0485.v1.1"/>
</dbReference>
<dbReference type="GO" id="GO:0006729">
    <property type="term" value="P:tetrahydrobiopterin biosynthetic process"/>
    <property type="evidence" value="ECO:0007669"/>
    <property type="project" value="InterPro"/>
</dbReference>
<reference evidence="5" key="1">
    <citation type="submission" date="2021-01" db="UniProtKB">
        <authorList>
            <consortium name="EnsemblPlants"/>
        </authorList>
    </citation>
    <scope>IDENTIFICATION</scope>
</reference>
<evidence type="ECO:0000313" key="6">
    <source>
        <dbReference type="Proteomes" id="UP000594263"/>
    </source>
</evidence>
<dbReference type="OMA" id="NGNTEHK"/>
<evidence type="ECO:0000256" key="3">
    <source>
        <dbReference type="ARBA" id="ARBA00013252"/>
    </source>
</evidence>
<dbReference type="GO" id="GO:0009536">
    <property type="term" value="C:plastid"/>
    <property type="evidence" value="ECO:0007669"/>
    <property type="project" value="TreeGrafter"/>
</dbReference>
<dbReference type="GO" id="GO:0008124">
    <property type="term" value="F:4-alpha-hydroxytetrahydrobiopterin dehydratase activity"/>
    <property type="evidence" value="ECO:0007669"/>
    <property type="project" value="UniProtKB-EC"/>
</dbReference>
<evidence type="ECO:0000256" key="2">
    <source>
        <dbReference type="ARBA" id="ARBA00006472"/>
    </source>
</evidence>